<dbReference type="FunFam" id="2.130.10.10:FF:000306">
    <property type="entry name" value="3-carboxymuconate cyclase"/>
    <property type="match status" value="1"/>
</dbReference>
<evidence type="ECO:0000313" key="2">
    <source>
        <dbReference type="EMBL" id="THB60671.1"/>
    </source>
</evidence>
<dbReference type="OrthoDB" id="9790815at2"/>
<dbReference type="RefSeq" id="WP_136137385.1">
    <property type="nucleotide sequence ID" value="NZ_SDGV01000018.1"/>
</dbReference>
<organism evidence="2 3">
    <name type="scientific">Vagococcus silagei</name>
    <dbReference type="NCBI Taxonomy" id="2508885"/>
    <lineage>
        <taxon>Bacteria</taxon>
        <taxon>Bacillati</taxon>
        <taxon>Bacillota</taxon>
        <taxon>Bacilli</taxon>
        <taxon>Lactobacillales</taxon>
        <taxon>Enterococcaceae</taxon>
        <taxon>Vagococcus</taxon>
    </lineage>
</organism>
<protein>
    <submittedName>
        <fullName evidence="2">Lactonase family protein</fullName>
    </submittedName>
</protein>
<sequence>MLEKITLGTYTRRESKGIYEIYLNTETKELQNLSLRIDEQNPTYLDTLDNRFLYSVTQQGSEGGVASYKINEDQSLTFINRVTEAGAPPCYVAVDTKRQLVFAANYHQGILYVYKISADGSIKQTDKIQHQNAGPHENQDGPHAHYLDLTPDNRVVACNLGNDTVYTYDVSNDGQLTQVAEFKTAPGAGPRHIAFHPNLTTAYLFAELSSEIIVLNYAKETGTFTAIQSIKTIPATHTEFNSGAAIRVSKDGRFVYASNRGHNSIISYTVSEEDQTLTHLQQLSVEGDFPRDFNLNLEETFVVVANQNSDNLTLFSRDTISGLLTLQQKDIYAPEVVCVKFNIK</sequence>
<comment type="caution">
    <text evidence="2">The sequence shown here is derived from an EMBL/GenBank/DDBJ whole genome shotgun (WGS) entry which is preliminary data.</text>
</comment>
<dbReference type="InterPro" id="IPR011048">
    <property type="entry name" value="Haem_d1_sf"/>
</dbReference>
<evidence type="ECO:0000313" key="3">
    <source>
        <dbReference type="Proteomes" id="UP000310506"/>
    </source>
</evidence>
<dbReference type="InterPro" id="IPR019405">
    <property type="entry name" value="Lactonase_7-beta_prop"/>
</dbReference>
<dbReference type="InterPro" id="IPR050282">
    <property type="entry name" value="Cycloisomerase_2"/>
</dbReference>
<reference evidence="2 3" key="1">
    <citation type="submission" date="2019-01" db="EMBL/GenBank/DDBJ databases">
        <title>Vagococcus silagei sp. nov. isolated from brewer's grain.</title>
        <authorList>
            <person name="Guu J.-R."/>
        </authorList>
    </citation>
    <scope>NUCLEOTIDE SEQUENCE [LARGE SCALE GENOMIC DNA]</scope>
    <source>
        <strain evidence="2 3">2B-2</strain>
    </source>
</reference>
<dbReference type="Gene3D" id="2.130.10.10">
    <property type="entry name" value="YVTN repeat-like/Quinoprotein amine dehydrogenase"/>
    <property type="match status" value="1"/>
</dbReference>
<dbReference type="PANTHER" id="PTHR30344:SF1">
    <property type="entry name" value="6-PHOSPHOGLUCONOLACTONASE"/>
    <property type="match status" value="1"/>
</dbReference>
<dbReference type="GO" id="GO:0005829">
    <property type="term" value="C:cytosol"/>
    <property type="evidence" value="ECO:0007669"/>
    <property type="project" value="TreeGrafter"/>
</dbReference>
<name>A0A4S3B0X7_9ENTE</name>
<dbReference type="InterPro" id="IPR015943">
    <property type="entry name" value="WD40/YVTN_repeat-like_dom_sf"/>
</dbReference>
<gene>
    <name evidence="2" type="ORF">ESZ54_08735</name>
</gene>
<dbReference type="Pfam" id="PF10282">
    <property type="entry name" value="Lactonase"/>
    <property type="match status" value="1"/>
</dbReference>
<dbReference type="AlphaFoldDB" id="A0A4S3B0X7"/>
<dbReference type="Proteomes" id="UP000310506">
    <property type="component" value="Unassembled WGS sequence"/>
</dbReference>
<dbReference type="EMBL" id="SDGV01000018">
    <property type="protein sequence ID" value="THB60671.1"/>
    <property type="molecule type" value="Genomic_DNA"/>
</dbReference>
<dbReference type="SUPFAM" id="SSF51004">
    <property type="entry name" value="C-terminal (heme d1) domain of cytochrome cd1-nitrite reductase"/>
    <property type="match status" value="1"/>
</dbReference>
<dbReference type="PANTHER" id="PTHR30344">
    <property type="entry name" value="6-PHOSPHOGLUCONOLACTONASE-RELATED"/>
    <property type="match status" value="1"/>
</dbReference>
<keyword evidence="3" id="KW-1185">Reference proteome</keyword>
<evidence type="ECO:0000256" key="1">
    <source>
        <dbReference type="ARBA" id="ARBA00005564"/>
    </source>
</evidence>
<accession>A0A4S3B0X7</accession>
<proteinExistence type="inferred from homology"/>
<comment type="similarity">
    <text evidence="1">Belongs to the cycloisomerase 2 family.</text>
</comment>
<dbReference type="GO" id="GO:0017057">
    <property type="term" value="F:6-phosphogluconolactonase activity"/>
    <property type="evidence" value="ECO:0007669"/>
    <property type="project" value="TreeGrafter"/>
</dbReference>